<dbReference type="EMBL" id="JBFOLJ010000008">
    <property type="protein sequence ID" value="KAL2514969.1"/>
    <property type="molecule type" value="Genomic_DNA"/>
</dbReference>
<organism evidence="1 2">
    <name type="scientific">Forsythia ovata</name>
    <dbReference type="NCBI Taxonomy" id="205694"/>
    <lineage>
        <taxon>Eukaryota</taxon>
        <taxon>Viridiplantae</taxon>
        <taxon>Streptophyta</taxon>
        <taxon>Embryophyta</taxon>
        <taxon>Tracheophyta</taxon>
        <taxon>Spermatophyta</taxon>
        <taxon>Magnoliopsida</taxon>
        <taxon>eudicotyledons</taxon>
        <taxon>Gunneridae</taxon>
        <taxon>Pentapetalae</taxon>
        <taxon>asterids</taxon>
        <taxon>lamiids</taxon>
        <taxon>Lamiales</taxon>
        <taxon>Oleaceae</taxon>
        <taxon>Forsythieae</taxon>
        <taxon>Forsythia</taxon>
    </lineage>
</organism>
<name>A0ABD1TQI5_9LAMI</name>
<dbReference type="AlphaFoldDB" id="A0ABD1TQI5"/>
<keyword evidence="2" id="KW-1185">Reference proteome</keyword>
<evidence type="ECO:0000313" key="2">
    <source>
        <dbReference type="Proteomes" id="UP001604277"/>
    </source>
</evidence>
<dbReference type="Proteomes" id="UP001604277">
    <property type="component" value="Unassembled WGS sequence"/>
</dbReference>
<evidence type="ECO:0000313" key="1">
    <source>
        <dbReference type="EMBL" id="KAL2514969.1"/>
    </source>
</evidence>
<proteinExistence type="predicted"/>
<sequence>METSSFNNVQSQENDYWHDLEIVPENDVRLQANDNNEVDQNVDDYRDVIDINADDQNVKTSTRNSQNNVCYNFGHEVVEDNQFTNKQLLALSSPITTHVISTDEDLADNKVFK</sequence>
<gene>
    <name evidence="1" type="ORF">Fot_28940</name>
</gene>
<reference evidence="2" key="1">
    <citation type="submission" date="2024-07" db="EMBL/GenBank/DDBJ databases">
        <title>Two chromosome-level genome assemblies of Korean endemic species Abeliophyllum distichum and Forsythia ovata (Oleaceae).</title>
        <authorList>
            <person name="Jang H."/>
        </authorList>
    </citation>
    <scope>NUCLEOTIDE SEQUENCE [LARGE SCALE GENOMIC DNA]</scope>
</reference>
<accession>A0ABD1TQI5</accession>
<comment type="caution">
    <text evidence="1">The sequence shown here is derived from an EMBL/GenBank/DDBJ whole genome shotgun (WGS) entry which is preliminary data.</text>
</comment>
<protein>
    <submittedName>
        <fullName evidence="1">Uncharacterized protein</fullName>
    </submittedName>
</protein>